<dbReference type="Proteomes" id="UP001189429">
    <property type="component" value="Unassembled WGS sequence"/>
</dbReference>
<dbReference type="EMBL" id="CAUYUJ010013158">
    <property type="protein sequence ID" value="CAK0835704.1"/>
    <property type="molecule type" value="Genomic_DNA"/>
</dbReference>
<evidence type="ECO:0000256" key="4">
    <source>
        <dbReference type="SAM" id="MobiDB-lite"/>
    </source>
</evidence>
<feature type="domain" description="Non-haem dioxygenase N-terminal" evidence="5">
    <location>
        <begin position="37"/>
        <end position="166"/>
    </location>
</feature>
<dbReference type="SUPFAM" id="SSF51197">
    <property type="entry name" value="Clavaminate synthase-like"/>
    <property type="match status" value="1"/>
</dbReference>
<evidence type="ECO:0000259" key="5">
    <source>
        <dbReference type="Pfam" id="PF14226"/>
    </source>
</evidence>
<organism evidence="6 7">
    <name type="scientific">Prorocentrum cordatum</name>
    <dbReference type="NCBI Taxonomy" id="2364126"/>
    <lineage>
        <taxon>Eukaryota</taxon>
        <taxon>Sar</taxon>
        <taxon>Alveolata</taxon>
        <taxon>Dinophyceae</taxon>
        <taxon>Prorocentrales</taxon>
        <taxon>Prorocentraceae</taxon>
        <taxon>Prorocentrum</taxon>
    </lineage>
</organism>
<keyword evidence="1" id="KW-0479">Metal-binding</keyword>
<protein>
    <recommendedName>
        <fullName evidence="5">Non-haem dioxygenase N-terminal domain-containing protein</fullName>
    </recommendedName>
</protein>
<dbReference type="InterPro" id="IPR026992">
    <property type="entry name" value="DIOX_N"/>
</dbReference>
<accession>A0ABN9STE5</accession>
<feature type="compositionally biased region" description="Low complexity" evidence="4">
    <location>
        <begin position="1"/>
        <end position="25"/>
    </location>
</feature>
<evidence type="ECO:0000256" key="2">
    <source>
        <dbReference type="ARBA" id="ARBA00023002"/>
    </source>
</evidence>
<keyword evidence="7" id="KW-1185">Reference proteome</keyword>
<evidence type="ECO:0000256" key="3">
    <source>
        <dbReference type="ARBA" id="ARBA00023004"/>
    </source>
</evidence>
<keyword evidence="3" id="KW-0408">Iron</keyword>
<reference evidence="6" key="1">
    <citation type="submission" date="2023-10" db="EMBL/GenBank/DDBJ databases">
        <authorList>
            <person name="Chen Y."/>
            <person name="Shah S."/>
            <person name="Dougan E. K."/>
            <person name="Thang M."/>
            <person name="Chan C."/>
        </authorList>
    </citation>
    <scope>NUCLEOTIDE SEQUENCE [LARGE SCALE GENOMIC DNA]</scope>
</reference>
<keyword evidence="2" id="KW-0560">Oxidoreductase</keyword>
<dbReference type="Gene3D" id="2.60.120.330">
    <property type="entry name" value="B-lactam Antibiotic, Isopenicillin N Synthase, Chain"/>
    <property type="match status" value="1"/>
</dbReference>
<sequence length="209" mass="22416">MAEPAAAAVPAGADPSARRLAAADEGAAKRRKRAGKVPVIDVAPFFASGADDAQRRAVSAAVADACERVGFFVVVGHGIDPSVPRACAAEARHFFSLPREEKAKFAAGGRAYGFFPMNSEALGYNADVASRPDIREAFSMGPQGEPPASLERSPVVNFCYQRTPWPPDGRLEAAMSRYYLEAGKLADGMLRIFALALPVPWMRIFFCPR</sequence>
<dbReference type="InterPro" id="IPR027443">
    <property type="entry name" value="IPNS-like_sf"/>
</dbReference>
<name>A0ABN9STE5_9DINO</name>
<comment type="caution">
    <text evidence="6">The sequence shown here is derived from an EMBL/GenBank/DDBJ whole genome shotgun (WGS) entry which is preliminary data.</text>
</comment>
<proteinExistence type="predicted"/>
<dbReference type="PANTHER" id="PTHR10209">
    <property type="entry name" value="OXIDOREDUCTASE, 2OG-FE II OXYGENASE FAMILY PROTEIN"/>
    <property type="match status" value="1"/>
</dbReference>
<evidence type="ECO:0000256" key="1">
    <source>
        <dbReference type="ARBA" id="ARBA00022723"/>
    </source>
</evidence>
<feature type="region of interest" description="Disordered" evidence="4">
    <location>
        <begin position="1"/>
        <end position="31"/>
    </location>
</feature>
<evidence type="ECO:0000313" key="6">
    <source>
        <dbReference type="EMBL" id="CAK0835704.1"/>
    </source>
</evidence>
<dbReference type="Pfam" id="PF14226">
    <property type="entry name" value="DIOX_N"/>
    <property type="match status" value="1"/>
</dbReference>
<dbReference type="PANTHER" id="PTHR10209:SF881">
    <property type="entry name" value="FI07970P-RELATED"/>
    <property type="match status" value="1"/>
</dbReference>
<evidence type="ECO:0000313" key="7">
    <source>
        <dbReference type="Proteomes" id="UP001189429"/>
    </source>
</evidence>
<gene>
    <name evidence="6" type="ORF">PCOR1329_LOCUS32434</name>
</gene>